<proteinExistence type="predicted"/>
<keyword evidence="3" id="KW-1185">Reference proteome</keyword>
<name>A0ABX6TYU0_9BACT</name>
<evidence type="ECO:0000313" key="2">
    <source>
        <dbReference type="EMBL" id="QOR04826.1"/>
    </source>
</evidence>
<reference evidence="2 3" key="1">
    <citation type="submission" date="2020-10" db="EMBL/GenBank/DDBJ databases">
        <title>Campylobacter and Helicobacter PacBio genomes.</title>
        <authorList>
            <person name="Lane C."/>
        </authorList>
    </citation>
    <scope>NUCLEOTIDE SEQUENCE [LARGE SCALE GENOMIC DNA]</scope>
    <source>
        <strain evidence="2 3">2010D-8469</strain>
    </source>
</reference>
<keyword evidence="1" id="KW-0175">Coiled coil</keyword>
<dbReference type="EMBL" id="CP063091">
    <property type="protein sequence ID" value="QOR04826.1"/>
    <property type="molecule type" value="Genomic_DNA"/>
</dbReference>
<gene>
    <name evidence="2" type="ORF">A0071_02460</name>
</gene>
<sequence length="285" mass="34351">MDYKQAFFSRLEDCYLGVKVKAFHQKELSNDENYQKKLQEAQKQAHAQNELQAAQNGFSNLMQIKYKYFNHIKDSLEQEIDAQNDPWDCRDIYNKLYTFFDSYLNDTGTPFFKDTPMYKNIYAKIYSNSKDTNLFYKTQNLYYVKSDTLYQSLILDDESGEYEVVFDASDCQQNKDNTKNKIFFKFENINTQNDKTQILIKVTNQKDLFSHLTKVYKDNTNEFSDEFNKTLKTYHIKITEEELKKIFRTYKKQQEIDFFIHKDAKSFLEEQFDLWMFAYLYKEDS</sequence>
<dbReference type="Proteomes" id="UP000594874">
    <property type="component" value="Chromosome"/>
</dbReference>
<dbReference type="RefSeq" id="WP_027305346.1">
    <property type="nucleotide sequence ID" value="NZ_CP063091.1"/>
</dbReference>
<organism evidence="2 3">
    <name type="scientific">Campylobacter cuniculorum</name>
    <dbReference type="NCBI Taxonomy" id="374106"/>
    <lineage>
        <taxon>Bacteria</taxon>
        <taxon>Pseudomonadati</taxon>
        <taxon>Campylobacterota</taxon>
        <taxon>Epsilonproteobacteria</taxon>
        <taxon>Campylobacterales</taxon>
        <taxon>Campylobacteraceae</taxon>
        <taxon>Campylobacter</taxon>
    </lineage>
</organism>
<feature type="coiled-coil region" evidence="1">
    <location>
        <begin position="24"/>
        <end position="51"/>
    </location>
</feature>
<evidence type="ECO:0000313" key="3">
    <source>
        <dbReference type="Proteomes" id="UP000594874"/>
    </source>
</evidence>
<protein>
    <submittedName>
        <fullName evidence="2">Uncharacterized protein</fullName>
    </submittedName>
</protein>
<accession>A0ABX6TYU0</accession>
<evidence type="ECO:0000256" key="1">
    <source>
        <dbReference type="SAM" id="Coils"/>
    </source>
</evidence>